<dbReference type="EMBL" id="CAKM01000238">
    <property type="protein sequence ID" value="CCJ30165.1"/>
    <property type="molecule type" value="Genomic_DNA"/>
</dbReference>
<keyword evidence="1" id="KW-1133">Transmembrane helix</keyword>
<dbReference type="Proteomes" id="UP000010422">
    <property type="component" value="Unassembled WGS sequence"/>
</dbReference>
<organism evidence="3">
    <name type="scientific">Pneumocystis jirovecii</name>
    <name type="common">Human pneumocystis pneumonia agent</name>
    <dbReference type="NCBI Taxonomy" id="42068"/>
    <lineage>
        <taxon>Eukaryota</taxon>
        <taxon>Fungi</taxon>
        <taxon>Dikarya</taxon>
        <taxon>Ascomycota</taxon>
        <taxon>Taphrinomycotina</taxon>
        <taxon>Pneumocystomycetes</taxon>
        <taxon>Pneumocystaceae</taxon>
        <taxon>Pneumocystis</taxon>
    </lineage>
</organism>
<keyword evidence="1" id="KW-0472">Membrane</keyword>
<name>L0PEU1_PNEJI</name>
<dbReference type="STRING" id="1209962.L0PEU1"/>
<protein>
    <recommendedName>
        <fullName evidence="4">SH3 domain-containing protein</fullName>
    </recommendedName>
</protein>
<feature type="transmembrane region" description="Helical" evidence="1">
    <location>
        <begin position="114"/>
        <end position="134"/>
    </location>
</feature>
<evidence type="ECO:0000256" key="1">
    <source>
        <dbReference type="SAM" id="Phobius"/>
    </source>
</evidence>
<proteinExistence type="predicted"/>
<accession>L0PEU1</accession>
<evidence type="ECO:0008006" key="4">
    <source>
        <dbReference type="Google" id="ProtNLM"/>
    </source>
</evidence>
<dbReference type="VEuPathDB" id="FungiDB:PNEJI1_001670"/>
<dbReference type="AlphaFoldDB" id="L0PEU1"/>
<evidence type="ECO:0000313" key="2">
    <source>
        <dbReference type="EMBL" id="CCJ30165.1"/>
    </source>
</evidence>
<sequence length="324" mass="36799">MRMKKFSQIKAQLDISYLTDDLFILSTVILALIGWGTVVISSVIASLRAVYFPYYSWWIIVYQFFVIFCVIAIILSNSGDTYRIALVGHIAVVISCELMICNSLLYGFEPSQPIVVSGYIFLFIINAIWVLYFGTTNDSIFHSWTNSYILSESCKNTQNQFISRPALTKDIITNNENFNGSRSNDNQVSTCFSHNLQPLNSLNNTENSIMASNEYPHRAKAVYSCAFIFKKIDISVIFLDNASPDDPREVSFVKDEILEIGDISGKSFLGWQARKEDGTIGIVPKLEITEGIVFECFFIRLTVIKARKPVYIQYLTTINLNEFM</sequence>
<feature type="transmembrane region" description="Helical" evidence="1">
    <location>
        <begin position="21"/>
        <end position="45"/>
    </location>
</feature>
<dbReference type="InParanoid" id="L0PEU1"/>
<keyword evidence="1" id="KW-0812">Transmembrane</keyword>
<feature type="transmembrane region" description="Helical" evidence="1">
    <location>
        <begin position="87"/>
        <end position="108"/>
    </location>
</feature>
<gene>
    <name evidence="2" type="ORF">PNEJI1_001670</name>
</gene>
<evidence type="ECO:0000313" key="3">
    <source>
        <dbReference type="Proteomes" id="UP000010422"/>
    </source>
</evidence>
<feature type="transmembrane region" description="Helical" evidence="1">
    <location>
        <begin position="57"/>
        <end position="75"/>
    </location>
</feature>
<dbReference type="Gene3D" id="2.30.30.40">
    <property type="entry name" value="SH3 Domains"/>
    <property type="match status" value="1"/>
</dbReference>
<comment type="caution">
    <text evidence="2">The sequence shown here is derived from an EMBL/GenBank/DDBJ whole genome shotgun (WGS) entry which is preliminary data.</text>
</comment>
<reference evidence="2 3" key="1">
    <citation type="journal article" date="2012" name="MBio">
        <title>De novo assembly of the Pneumocystis jirovecii genome from a single bronchoalveolar lavage fluid specimen from a patient.</title>
        <authorList>
            <person name="Cisse O.H."/>
            <person name="Pagni M."/>
            <person name="Hauser P.M."/>
        </authorList>
    </citation>
    <scope>NUCLEOTIDE SEQUENCE [LARGE SCALE GENOMIC DNA]</scope>
    <source>
        <strain evidence="2 3">SE8</strain>
    </source>
</reference>